<dbReference type="Pfam" id="PF00293">
    <property type="entry name" value="NUDIX"/>
    <property type="match status" value="1"/>
</dbReference>
<dbReference type="InterPro" id="IPR020084">
    <property type="entry name" value="NUDIX_hydrolase_CS"/>
</dbReference>
<feature type="domain" description="Nudix hydrolase" evidence="2">
    <location>
        <begin position="3"/>
        <end position="133"/>
    </location>
</feature>
<proteinExistence type="predicted"/>
<dbReference type="InterPro" id="IPR015797">
    <property type="entry name" value="NUDIX_hydrolase-like_dom_sf"/>
</dbReference>
<gene>
    <name evidence="3" type="ORF">HNP36_003745</name>
</gene>
<evidence type="ECO:0000259" key="2">
    <source>
        <dbReference type="PROSITE" id="PS51462"/>
    </source>
</evidence>
<comment type="caution">
    <text evidence="3">The sequence shown here is derived from an EMBL/GenBank/DDBJ whole genome shotgun (WGS) entry which is preliminary data.</text>
</comment>
<dbReference type="GO" id="GO:0016787">
    <property type="term" value="F:hydrolase activity"/>
    <property type="evidence" value="ECO:0007669"/>
    <property type="project" value="UniProtKB-KW"/>
</dbReference>
<keyword evidence="4" id="KW-1185">Reference proteome</keyword>
<sequence length="133" mass="15517">MKNIIDKVALIHINNYKILSTISKSKDRYFLPGGKRENSETDFECLKREIFEELNVKLINDSITFFGCFEAPAYGHSDNVIVRMLCYFADFTGDLMPNNEIESFSWLEFKDKEKTSFVDQLIFDDLHSKGLIR</sequence>
<evidence type="ECO:0000313" key="3">
    <source>
        <dbReference type="EMBL" id="MBB6372627.1"/>
    </source>
</evidence>
<name>A0A841N7P9_9FLAO</name>
<dbReference type="SUPFAM" id="SSF55811">
    <property type="entry name" value="Nudix"/>
    <property type="match status" value="1"/>
</dbReference>
<dbReference type="Gene3D" id="3.90.79.10">
    <property type="entry name" value="Nucleoside Triphosphate Pyrophosphohydrolase"/>
    <property type="match status" value="1"/>
</dbReference>
<reference evidence="3 4" key="1">
    <citation type="submission" date="2020-08" db="EMBL/GenBank/DDBJ databases">
        <title>Functional genomics of gut bacteria from endangered species of beetles.</title>
        <authorList>
            <person name="Carlos-Shanley C."/>
        </authorList>
    </citation>
    <scope>NUCLEOTIDE SEQUENCE [LARGE SCALE GENOMIC DNA]</scope>
    <source>
        <strain evidence="3 4">S00136</strain>
    </source>
</reference>
<dbReference type="CDD" id="cd04690">
    <property type="entry name" value="NUDIX_Hydrolase"/>
    <property type="match status" value="1"/>
</dbReference>
<dbReference type="PROSITE" id="PS51462">
    <property type="entry name" value="NUDIX"/>
    <property type="match status" value="1"/>
</dbReference>
<organism evidence="3 4">
    <name type="scientific">Chryseobacterium shigense</name>
    <dbReference type="NCBI Taxonomy" id="297244"/>
    <lineage>
        <taxon>Bacteria</taxon>
        <taxon>Pseudomonadati</taxon>
        <taxon>Bacteroidota</taxon>
        <taxon>Flavobacteriia</taxon>
        <taxon>Flavobacteriales</taxon>
        <taxon>Weeksellaceae</taxon>
        <taxon>Chryseobacterium group</taxon>
        <taxon>Chryseobacterium</taxon>
    </lineage>
</organism>
<dbReference type="RefSeq" id="WP_184167283.1">
    <property type="nucleotide sequence ID" value="NZ_JACHLC010000007.1"/>
</dbReference>
<dbReference type="Proteomes" id="UP000589738">
    <property type="component" value="Unassembled WGS sequence"/>
</dbReference>
<protein>
    <submittedName>
        <fullName evidence="3">8-oxo-dGTP pyrophosphatase MutT (NUDIX family)</fullName>
    </submittedName>
</protein>
<evidence type="ECO:0000256" key="1">
    <source>
        <dbReference type="ARBA" id="ARBA00022801"/>
    </source>
</evidence>
<accession>A0A841N7P9</accession>
<dbReference type="EMBL" id="JACHLC010000007">
    <property type="protein sequence ID" value="MBB6372627.1"/>
    <property type="molecule type" value="Genomic_DNA"/>
</dbReference>
<dbReference type="InterPro" id="IPR000086">
    <property type="entry name" value="NUDIX_hydrolase_dom"/>
</dbReference>
<evidence type="ECO:0000313" key="4">
    <source>
        <dbReference type="Proteomes" id="UP000589738"/>
    </source>
</evidence>
<keyword evidence="1" id="KW-0378">Hydrolase</keyword>
<dbReference type="PROSITE" id="PS00893">
    <property type="entry name" value="NUDIX_BOX"/>
    <property type="match status" value="1"/>
</dbReference>
<dbReference type="AlphaFoldDB" id="A0A841N7P9"/>